<protein>
    <submittedName>
        <fullName evidence="2">Uncharacterized protein</fullName>
    </submittedName>
</protein>
<dbReference type="EMBL" id="BTPD01000002">
    <property type="protein sequence ID" value="GMQ28025.1"/>
    <property type="molecule type" value="Genomic_DNA"/>
</dbReference>
<reference evidence="2 3" key="1">
    <citation type="submission" date="2023-08" db="EMBL/GenBank/DDBJ databases">
        <title>Draft genome sequence of Algoriphagus confluentis.</title>
        <authorList>
            <person name="Takatani N."/>
            <person name="Hosokawa M."/>
            <person name="Sawabe T."/>
        </authorList>
    </citation>
    <scope>NUCLEOTIDE SEQUENCE [LARGE SCALE GENOMIC DNA]</scope>
    <source>
        <strain evidence="2 3">NBRC 111222</strain>
    </source>
</reference>
<proteinExistence type="predicted"/>
<evidence type="ECO:0000313" key="3">
    <source>
        <dbReference type="Proteomes" id="UP001338309"/>
    </source>
</evidence>
<evidence type="ECO:0000313" key="2">
    <source>
        <dbReference type="EMBL" id="GMQ28025.1"/>
    </source>
</evidence>
<organism evidence="2 3">
    <name type="scientific">Algoriphagus confluentis</name>
    <dbReference type="NCBI Taxonomy" id="1697556"/>
    <lineage>
        <taxon>Bacteria</taxon>
        <taxon>Pseudomonadati</taxon>
        <taxon>Bacteroidota</taxon>
        <taxon>Cytophagia</taxon>
        <taxon>Cytophagales</taxon>
        <taxon>Cyclobacteriaceae</taxon>
        <taxon>Algoriphagus</taxon>
    </lineage>
</organism>
<keyword evidence="1" id="KW-0472">Membrane</keyword>
<evidence type="ECO:0000256" key="1">
    <source>
        <dbReference type="SAM" id="Phobius"/>
    </source>
</evidence>
<sequence>MFVLSFVENAQWQFLRLLLTLRKLKTCTKMDNLLIIVNLGQAALSTFSVLTILYATYRLLADFLSV</sequence>
<name>A0ABQ6PJ84_9BACT</name>
<keyword evidence="1" id="KW-1133">Transmembrane helix</keyword>
<keyword evidence="3" id="KW-1185">Reference proteome</keyword>
<comment type="caution">
    <text evidence="2">The sequence shown here is derived from an EMBL/GenBank/DDBJ whole genome shotgun (WGS) entry which is preliminary data.</text>
</comment>
<feature type="transmembrane region" description="Helical" evidence="1">
    <location>
        <begin position="33"/>
        <end position="57"/>
    </location>
</feature>
<keyword evidence="1" id="KW-0812">Transmembrane</keyword>
<gene>
    <name evidence="2" type="ORF">Aconfl_06680</name>
</gene>
<accession>A0ABQ6PJ84</accession>
<dbReference type="Proteomes" id="UP001338309">
    <property type="component" value="Unassembled WGS sequence"/>
</dbReference>